<dbReference type="PROSITE" id="PS01098">
    <property type="entry name" value="LIPASE_GDSL_SER"/>
    <property type="match status" value="1"/>
</dbReference>
<dbReference type="Pfam" id="PF00657">
    <property type="entry name" value="Lipase_GDSL"/>
    <property type="match status" value="1"/>
</dbReference>
<evidence type="ECO:0000313" key="4">
    <source>
        <dbReference type="Proteomes" id="UP000824890"/>
    </source>
</evidence>
<dbReference type="InterPro" id="IPR050592">
    <property type="entry name" value="GDSL_lipolytic_enzyme"/>
</dbReference>
<dbReference type="PANTHER" id="PTHR45642:SF113">
    <property type="entry name" value="(RAPE) HYPOTHETICAL PROTEIN"/>
    <property type="match status" value="1"/>
</dbReference>
<name>A0ABQ8CM59_BRANA</name>
<dbReference type="EMBL" id="JAGKQM010000007">
    <property type="protein sequence ID" value="KAH0918146.1"/>
    <property type="molecule type" value="Genomic_DNA"/>
</dbReference>
<proteinExistence type="inferred from homology"/>
<keyword evidence="2" id="KW-1133">Transmembrane helix</keyword>
<evidence type="ECO:0000256" key="2">
    <source>
        <dbReference type="SAM" id="Phobius"/>
    </source>
</evidence>
<dbReference type="Gene3D" id="3.40.50.1110">
    <property type="entry name" value="SGNH hydrolase"/>
    <property type="match status" value="1"/>
</dbReference>
<dbReference type="SUPFAM" id="SSF52266">
    <property type="entry name" value="SGNH hydrolase"/>
    <property type="match status" value="1"/>
</dbReference>
<evidence type="ECO:0008006" key="5">
    <source>
        <dbReference type="Google" id="ProtNLM"/>
    </source>
</evidence>
<dbReference type="InterPro" id="IPR008265">
    <property type="entry name" value="Lipase_GDSL_AS"/>
</dbReference>
<evidence type="ECO:0000256" key="1">
    <source>
        <dbReference type="ARBA" id="ARBA00008668"/>
    </source>
</evidence>
<keyword evidence="4" id="KW-1185">Reference proteome</keyword>
<dbReference type="PANTHER" id="PTHR45642">
    <property type="entry name" value="GDSL ESTERASE/LIPASE EXL3"/>
    <property type="match status" value="1"/>
</dbReference>
<dbReference type="InterPro" id="IPR001087">
    <property type="entry name" value="GDSL"/>
</dbReference>
<comment type="similarity">
    <text evidence="1">Belongs to the 'GDSL' lipolytic enzyme family.</text>
</comment>
<comment type="caution">
    <text evidence="3">The sequence shown here is derived from an EMBL/GenBank/DDBJ whole genome shotgun (WGS) entry which is preliminary data.</text>
</comment>
<dbReference type="InterPro" id="IPR036514">
    <property type="entry name" value="SGNH_hydro_sf"/>
</dbReference>
<sequence length="355" mass="38696">KIDTKKIIFSLILTMLLTLALVSVCLFFVGHAHPQEISGNANVSALFAFGDSILDTGNNNNLTTLSKCNYFPYGRNFVGGKATGRFGNGRVFSDLIAEGLSLKPLLPAYHDPNLSNNDLPTGVCFASGGSGLDERTAKPQGVIWVPDQVKDFKEYVTKLLGVLGNQEKTNAIISNAVYLTSAGNNDLVFTFWTGRSQSTISAYTDLMVTWTENLLKSLYEMGARKFAVLGTVPLGCLPGIRKIDGDISKLCSVTENQWADTFNKKLSVMLNTLETKLPGAKFSYVDMYNSLLGLVNNPQASGFTEVADACYMPTTSPIPCPDASRYVFWDLAHPSEKAYQTIAPKIIEELKNKLA</sequence>
<feature type="transmembrane region" description="Helical" evidence="2">
    <location>
        <begin position="7"/>
        <end position="29"/>
    </location>
</feature>
<evidence type="ECO:0000313" key="3">
    <source>
        <dbReference type="EMBL" id="KAH0918146.1"/>
    </source>
</evidence>
<keyword evidence="2" id="KW-0472">Membrane</keyword>
<protein>
    <recommendedName>
        <fullName evidence="5">GDSL esterase/lipase</fullName>
    </recommendedName>
</protein>
<accession>A0ABQ8CM59</accession>
<gene>
    <name evidence="3" type="ORF">HID58_025806</name>
</gene>
<keyword evidence="2" id="KW-0812">Transmembrane</keyword>
<dbReference type="InterPro" id="IPR035669">
    <property type="entry name" value="SGNH_plant_lipase-like"/>
</dbReference>
<reference evidence="3 4" key="1">
    <citation type="submission" date="2021-05" db="EMBL/GenBank/DDBJ databases">
        <title>Genome Assembly of Synthetic Allotetraploid Brassica napus Reveals Homoeologous Exchanges between Subgenomes.</title>
        <authorList>
            <person name="Davis J.T."/>
        </authorList>
    </citation>
    <scope>NUCLEOTIDE SEQUENCE [LARGE SCALE GENOMIC DNA]</scope>
    <source>
        <strain evidence="4">cv. Da-Ae</strain>
        <tissue evidence="3">Seedling</tissue>
    </source>
</reference>
<dbReference type="Proteomes" id="UP000824890">
    <property type="component" value="Unassembled WGS sequence"/>
</dbReference>
<feature type="non-terminal residue" evidence="3">
    <location>
        <position position="1"/>
    </location>
</feature>
<organism evidence="3 4">
    <name type="scientific">Brassica napus</name>
    <name type="common">Rape</name>
    <dbReference type="NCBI Taxonomy" id="3708"/>
    <lineage>
        <taxon>Eukaryota</taxon>
        <taxon>Viridiplantae</taxon>
        <taxon>Streptophyta</taxon>
        <taxon>Embryophyta</taxon>
        <taxon>Tracheophyta</taxon>
        <taxon>Spermatophyta</taxon>
        <taxon>Magnoliopsida</taxon>
        <taxon>eudicotyledons</taxon>
        <taxon>Gunneridae</taxon>
        <taxon>Pentapetalae</taxon>
        <taxon>rosids</taxon>
        <taxon>malvids</taxon>
        <taxon>Brassicales</taxon>
        <taxon>Brassicaceae</taxon>
        <taxon>Brassiceae</taxon>
        <taxon>Brassica</taxon>
    </lineage>
</organism>
<dbReference type="CDD" id="cd01837">
    <property type="entry name" value="SGNH_plant_lipase_like"/>
    <property type="match status" value="1"/>
</dbReference>